<sequence>MKSPLYFWILLVHMFFTGPSALAQHSQSAIYDAIALMNAKHGINVIMMPDARGYHTIDPLTGVLGGVGQTAPLPATFTDSADSEGIIIRILARNVGLPDTASRDEIKTAYASNPFLKDILDVAPKRFGSGSILLNQIEKLFVDSQSGLGTTSVFSNLSNGTADFLIKRAQGELSVAVIQRLKDFTKHYSEFDVLFPRTMNLIKPVAAYDYAKTLNAMKSALQEDFSHFPAHLPGLYSIPRYQEYNKRVPLMTLLFTASEMLTALDGKKNISRSIHDLDTCRFLEAQNNYSGFVRVVVLASDNLRKKTLAQAEGSEFDYISTSEIEKITNGKLANKAELARYFLGLLYQKGKNIPFWSVSGNVTASALLEGWEGSSDIEFGDLLDKVSVASETIQKLAMELPKIKEADNGTSPLWGKPFFSPERYVIYNQVIMNTILLCEPFIADRGTNTLVQQELQRISGYWPTFSGHTINMIKALSQQEYSLAIDDLVHLLDLVSRYMEDRKGEADFKKDLVNDVNGRIDQDVKAINNRIMTIKKELNAINGLSPTTLLEKATVYDQKESLSREQDYLEQQLKELDWQKKNADKYVFKLYKVTEYYKLFAALGQAENGQQVESLLESYALPSGSSRIKKETDFNLAFNAYVGGYFARNKTGGTGFSNQYGLTAPIGLALSRGWRKAGSASLLAGMFDIGGIIRYKLDNEGAYQQDVNLVGLISPSLQVVYGFPFYLPLSFGAGWQWTTPVTASSNKIHLKPHFNLFLAVDIPMFNLSVVRKK</sequence>
<reference evidence="3" key="1">
    <citation type="submission" date="2016-10" db="EMBL/GenBank/DDBJ databases">
        <authorList>
            <person name="Varghese N."/>
            <person name="Submissions S."/>
        </authorList>
    </citation>
    <scope>NUCLEOTIDE SEQUENCE [LARGE SCALE GENOMIC DNA]</scope>
    <source>
        <strain evidence="3">Jip14</strain>
    </source>
</reference>
<keyword evidence="1" id="KW-0732">Signal</keyword>
<evidence type="ECO:0000313" key="3">
    <source>
        <dbReference type="Proteomes" id="UP000198916"/>
    </source>
</evidence>
<feature type="signal peptide" evidence="1">
    <location>
        <begin position="1"/>
        <end position="23"/>
    </location>
</feature>
<proteinExistence type="predicted"/>
<feature type="chain" id="PRO_5011582167" evidence="1">
    <location>
        <begin position="24"/>
        <end position="773"/>
    </location>
</feature>
<organism evidence="2 3">
    <name type="scientific">Parapedobacter koreensis</name>
    <dbReference type="NCBI Taxonomy" id="332977"/>
    <lineage>
        <taxon>Bacteria</taxon>
        <taxon>Pseudomonadati</taxon>
        <taxon>Bacteroidota</taxon>
        <taxon>Sphingobacteriia</taxon>
        <taxon>Sphingobacteriales</taxon>
        <taxon>Sphingobacteriaceae</taxon>
        <taxon>Parapedobacter</taxon>
    </lineage>
</organism>
<name>A0A1H7F126_9SPHI</name>
<dbReference type="OrthoDB" id="1488584at2"/>
<gene>
    <name evidence="2" type="ORF">SAMN05421740_10121</name>
</gene>
<protein>
    <submittedName>
        <fullName evidence="2">Uncharacterized protein</fullName>
    </submittedName>
</protein>
<evidence type="ECO:0000313" key="2">
    <source>
        <dbReference type="EMBL" id="SEK17700.1"/>
    </source>
</evidence>
<accession>A0A1H7F126</accession>
<dbReference type="Proteomes" id="UP000198916">
    <property type="component" value="Unassembled WGS sequence"/>
</dbReference>
<keyword evidence="3" id="KW-1185">Reference proteome</keyword>
<evidence type="ECO:0000256" key="1">
    <source>
        <dbReference type="SAM" id="SignalP"/>
    </source>
</evidence>
<dbReference type="RefSeq" id="WP_090601819.1">
    <property type="nucleotide sequence ID" value="NZ_FNZR01000001.1"/>
</dbReference>
<dbReference type="STRING" id="332977.SAMN05421740_10121"/>
<dbReference type="AlphaFoldDB" id="A0A1H7F126"/>
<dbReference type="EMBL" id="FNZR01000001">
    <property type="protein sequence ID" value="SEK17700.1"/>
    <property type="molecule type" value="Genomic_DNA"/>
</dbReference>